<dbReference type="InterPro" id="IPR036291">
    <property type="entry name" value="NAD(P)-bd_dom_sf"/>
</dbReference>
<dbReference type="PANTHER" id="PTHR43708">
    <property type="entry name" value="CONSERVED EXPRESSED OXIDOREDUCTASE (EUROFUNG)"/>
    <property type="match status" value="1"/>
</dbReference>
<dbReference type="SUPFAM" id="SSF51735">
    <property type="entry name" value="NAD(P)-binding Rossmann-fold domains"/>
    <property type="match status" value="1"/>
</dbReference>
<evidence type="ECO:0000313" key="3">
    <source>
        <dbReference type="EMBL" id="KAJ9157989.1"/>
    </source>
</evidence>
<dbReference type="GO" id="GO:0000166">
    <property type="term" value="F:nucleotide binding"/>
    <property type="evidence" value="ECO:0007669"/>
    <property type="project" value="InterPro"/>
</dbReference>
<feature type="domain" description="Gfo/Idh/MocA-like oxidoreductase N-terminal" evidence="1">
    <location>
        <begin position="27"/>
        <end position="136"/>
    </location>
</feature>
<reference evidence="3" key="1">
    <citation type="submission" date="2022-07" db="EMBL/GenBank/DDBJ databases">
        <title>Fungi with potential for degradation of polypropylene.</title>
        <authorList>
            <person name="Gostincar C."/>
        </authorList>
    </citation>
    <scope>NUCLEOTIDE SEQUENCE</scope>
    <source>
        <strain evidence="3">EXF-13287</strain>
    </source>
</reference>
<keyword evidence="4" id="KW-1185">Reference proteome</keyword>
<dbReference type="Pfam" id="PF01408">
    <property type="entry name" value="GFO_IDH_MocA"/>
    <property type="match status" value="1"/>
</dbReference>
<dbReference type="Gene3D" id="3.40.50.720">
    <property type="entry name" value="NAD(P)-binding Rossmann-like Domain"/>
    <property type="match status" value="1"/>
</dbReference>
<evidence type="ECO:0000259" key="2">
    <source>
        <dbReference type="Pfam" id="PF22685"/>
    </source>
</evidence>
<dbReference type="PANTHER" id="PTHR43708:SF1">
    <property type="entry name" value="GALACTOSE_LACTOSE METABOLISM REGULATORY PROTEIN GAL80"/>
    <property type="match status" value="1"/>
</dbReference>
<protein>
    <submittedName>
        <fullName evidence="3">Oxidoreductase family protein</fullName>
    </submittedName>
</protein>
<organism evidence="3 4">
    <name type="scientific">Coniochaeta hoffmannii</name>
    <dbReference type="NCBI Taxonomy" id="91930"/>
    <lineage>
        <taxon>Eukaryota</taxon>
        <taxon>Fungi</taxon>
        <taxon>Dikarya</taxon>
        <taxon>Ascomycota</taxon>
        <taxon>Pezizomycotina</taxon>
        <taxon>Sordariomycetes</taxon>
        <taxon>Sordariomycetidae</taxon>
        <taxon>Coniochaetales</taxon>
        <taxon>Coniochaetaceae</taxon>
        <taxon>Coniochaeta</taxon>
    </lineage>
</organism>
<proteinExistence type="predicted"/>
<evidence type="ECO:0000259" key="1">
    <source>
        <dbReference type="Pfam" id="PF01408"/>
    </source>
</evidence>
<dbReference type="InterPro" id="IPR051317">
    <property type="entry name" value="Gfo/Idh/MocA_oxidoreduct"/>
</dbReference>
<comment type="caution">
    <text evidence="3">The sequence shown here is derived from an EMBL/GenBank/DDBJ whole genome shotgun (WGS) entry which is preliminary data.</text>
</comment>
<gene>
    <name evidence="3" type="ORF">NKR19_g3717</name>
</gene>
<dbReference type="EMBL" id="JANBVN010000043">
    <property type="protein sequence ID" value="KAJ9157989.1"/>
    <property type="molecule type" value="Genomic_DNA"/>
</dbReference>
<accession>A0AA38VXX5</accession>
<dbReference type="InterPro" id="IPR055080">
    <property type="entry name" value="Gal80p-like_C"/>
</dbReference>
<dbReference type="SUPFAM" id="SSF55347">
    <property type="entry name" value="Glyceraldehyde-3-phosphate dehydrogenase-like, C-terminal domain"/>
    <property type="match status" value="1"/>
</dbReference>
<dbReference type="AlphaFoldDB" id="A0AA38VXX5"/>
<dbReference type="Proteomes" id="UP001174691">
    <property type="component" value="Unassembled WGS sequence"/>
</dbReference>
<feature type="domain" description="Gal80p-like C-terminal" evidence="2">
    <location>
        <begin position="145"/>
        <end position="291"/>
    </location>
</feature>
<sequence>MAPIRVGILGLSDTKVFFGPGAWAVFAHVPSLKAQRDEYEIVAVSNSTVASARRSIAANDLPASTKAYSSPQDLANDPDVDLVVVSVRVAKHYELTKPALLAKKDVFVEWPLGASLAEAEELTRLAKENGVKTMVGVQARADRLMLKLKEILTKGEIGDVVSSSVLGSTGILPSDRWMEGLEYYLDFLSGGNIFYIFFAHFLDSFTNVLGDFEAVQGILKTFNKTIAIFNSKGDLVNPAYPKTSPDHILVQGTLTSGAVASIAFRKPPVAAIDDVGIRWLITGNKGEIEVTTKETQWQMADSSMKLRVKLGKDEAREVDYKAEDADGGRFSSLDAVALNTARSYAAFAKGDETRYATFESALKTHRLLERIAKSAGWTK</sequence>
<dbReference type="Pfam" id="PF22685">
    <property type="entry name" value="Gal80p_C-like"/>
    <property type="match status" value="1"/>
</dbReference>
<dbReference type="InterPro" id="IPR000683">
    <property type="entry name" value="Gfo/Idh/MocA-like_OxRdtase_N"/>
</dbReference>
<dbReference type="Gene3D" id="3.30.360.10">
    <property type="entry name" value="Dihydrodipicolinate Reductase, domain 2"/>
    <property type="match status" value="1"/>
</dbReference>
<name>A0AA38VXX5_9PEZI</name>
<evidence type="ECO:0000313" key="4">
    <source>
        <dbReference type="Proteomes" id="UP001174691"/>
    </source>
</evidence>